<dbReference type="PANTHER" id="PTHR42852:SF6">
    <property type="entry name" value="THIOL:DISULFIDE INTERCHANGE PROTEIN DSBE"/>
    <property type="match status" value="1"/>
</dbReference>
<dbReference type="EMBL" id="PYGF01000015">
    <property type="protein sequence ID" value="PSL00486.1"/>
    <property type="molecule type" value="Genomic_DNA"/>
</dbReference>
<dbReference type="GO" id="GO:0017004">
    <property type="term" value="P:cytochrome complex assembly"/>
    <property type="evidence" value="ECO:0007669"/>
    <property type="project" value="UniProtKB-KW"/>
</dbReference>
<dbReference type="Proteomes" id="UP000240708">
    <property type="component" value="Unassembled WGS sequence"/>
</dbReference>
<dbReference type="Gene3D" id="3.40.30.10">
    <property type="entry name" value="Glutaredoxin"/>
    <property type="match status" value="1"/>
</dbReference>
<keyword evidence="4" id="KW-0676">Redox-active center</keyword>
<dbReference type="PROSITE" id="PS51352">
    <property type="entry name" value="THIOREDOXIN_2"/>
    <property type="match status" value="1"/>
</dbReference>
<feature type="domain" description="Thioredoxin" evidence="5">
    <location>
        <begin position="261"/>
        <end position="402"/>
    </location>
</feature>
<evidence type="ECO:0000256" key="1">
    <source>
        <dbReference type="ARBA" id="ARBA00004196"/>
    </source>
</evidence>
<evidence type="ECO:0000259" key="5">
    <source>
        <dbReference type="PROSITE" id="PS51352"/>
    </source>
</evidence>
<evidence type="ECO:0000313" key="6">
    <source>
        <dbReference type="EMBL" id="PSL00486.1"/>
    </source>
</evidence>
<evidence type="ECO:0000256" key="3">
    <source>
        <dbReference type="ARBA" id="ARBA00023157"/>
    </source>
</evidence>
<dbReference type="CDD" id="cd02966">
    <property type="entry name" value="TlpA_like_family"/>
    <property type="match status" value="1"/>
</dbReference>
<dbReference type="InterPro" id="IPR013766">
    <property type="entry name" value="Thioredoxin_domain"/>
</dbReference>
<keyword evidence="2" id="KW-0201">Cytochrome c-type biogenesis</keyword>
<proteinExistence type="predicted"/>
<keyword evidence="3" id="KW-1015">Disulfide bond</keyword>
<comment type="caution">
    <text evidence="6">The sequence shown here is derived from an EMBL/GenBank/DDBJ whole genome shotgun (WGS) entry which is preliminary data.</text>
</comment>
<dbReference type="InterPro" id="IPR036249">
    <property type="entry name" value="Thioredoxin-like_sf"/>
</dbReference>
<evidence type="ECO:0000256" key="4">
    <source>
        <dbReference type="ARBA" id="ARBA00023284"/>
    </source>
</evidence>
<reference evidence="6 7" key="1">
    <citation type="submission" date="2018-03" db="EMBL/GenBank/DDBJ databases">
        <title>Genomic Encyclopedia of Archaeal and Bacterial Type Strains, Phase II (KMG-II): from individual species to whole genera.</title>
        <authorList>
            <person name="Goeker M."/>
        </authorList>
    </citation>
    <scope>NUCLEOTIDE SEQUENCE [LARGE SCALE GENOMIC DNA]</scope>
    <source>
        <strain evidence="6 7">DSM 28057</strain>
    </source>
</reference>
<accession>A0A2P8DTD6</accession>
<dbReference type="SUPFAM" id="SSF52833">
    <property type="entry name" value="Thioredoxin-like"/>
    <property type="match status" value="1"/>
</dbReference>
<protein>
    <submittedName>
        <fullName evidence="6">Thioredoxin-like protein</fullName>
    </submittedName>
</protein>
<evidence type="ECO:0000256" key="2">
    <source>
        <dbReference type="ARBA" id="ARBA00022748"/>
    </source>
</evidence>
<dbReference type="PANTHER" id="PTHR42852">
    <property type="entry name" value="THIOL:DISULFIDE INTERCHANGE PROTEIN DSBE"/>
    <property type="match status" value="1"/>
</dbReference>
<name>A0A2P8DTD6_9BACT</name>
<dbReference type="AlphaFoldDB" id="A0A2P8DTD6"/>
<evidence type="ECO:0000313" key="7">
    <source>
        <dbReference type="Proteomes" id="UP000240708"/>
    </source>
</evidence>
<gene>
    <name evidence="6" type="ORF">CLV48_11538</name>
</gene>
<comment type="subcellular location">
    <subcellularLocation>
        <location evidence="1">Cell envelope</location>
    </subcellularLocation>
</comment>
<organism evidence="6 7">
    <name type="scientific">Cecembia rubra</name>
    <dbReference type="NCBI Taxonomy" id="1485585"/>
    <lineage>
        <taxon>Bacteria</taxon>
        <taxon>Pseudomonadati</taxon>
        <taxon>Bacteroidota</taxon>
        <taxon>Cytophagia</taxon>
        <taxon>Cytophagales</taxon>
        <taxon>Cyclobacteriaceae</taxon>
        <taxon>Cecembia</taxon>
    </lineage>
</organism>
<dbReference type="InterPro" id="IPR012336">
    <property type="entry name" value="Thioredoxin-like_fold"/>
</dbReference>
<dbReference type="GO" id="GO:0030313">
    <property type="term" value="C:cell envelope"/>
    <property type="evidence" value="ECO:0007669"/>
    <property type="project" value="UniProtKB-SubCell"/>
</dbReference>
<keyword evidence="7" id="KW-1185">Reference proteome</keyword>
<dbReference type="Pfam" id="PF13905">
    <property type="entry name" value="Thioredoxin_8"/>
    <property type="match status" value="1"/>
</dbReference>
<dbReference type="InterPro" id="IPR050553">
    <property type="entry name" value="Thioredoxin_ResA/DsbE_sf"/>
</dbReference>
<sequence>MLWSAFKISKKNISSYYIGALNRKLSPIISKKMKRILLILIFLLSGGQLFAQGPSQGFLEYMNGIQQLIQNDLYNKVSAVLYDVEETPKQSVFLDFCKNVEKDFHTHYSKYADKLSSEEKDAAAKFTQTMMIQLGELYLDRAQELEVSERLVFFRTFMMEMGYAQNLSSLNEDVSRAIIMGIYSAMNIPFGMPTQEVVAYIYKEEEPIKELYHAAFIINEMAMLNESYDELEAMSAGFQKEYPSSRFLSGLDATLASLENLREGALVQDFSFVDQEGKERKLSEFKDKIIYLDLWASWCGPCINTFKTKTPDFEKKLRNREDVVLMYISIDEKPESWKNYLDKNPMRGIHLFAGRGFEADIMKYFKVWGIPRYLIIGKENKLISPNAPRPGDEAYEALIGLN</sequence>